<dbReference type="AlphaFoldDB" id="A0AAE1M923"/>
<comment type="caution">
    <text evidence="1">The sequence shown here is derived from an EMBL/GenBank/DDBJ whole genome shotgun (WGS) entry which is preliminary data.</text>
</comment>
<sequence>MMTANPILHGRTKHLELDLHFVREHAIQQHIRVCHIPSSRQVADGFTKPIPHRCFAMFKKHIGVQDVP</sequence>
<proteinExistence type="predicted"/>
<protein>
    <submittedName>
        <fullName evidence="1">Uncharacterized protein</fullName>
    </submittedName>
</protein>
<organism evidence="1 2">
    <name type="scientific">Acacia crassicarpa</name>
    <name type="common">northern wattle</name>
    <dbReference type="NCBI Taxonomy" id="499986"/>
    <lineage>
        <taxon>Eukaryota</taxon>
        <taxon>Viridiplantae</taxon>
        <taxon>Streptophyta</taxon>
        <taxon>Embryophyta</taxon>
        <taxon>Tracheophyta</taxon>
        <taxon>Spermatophyta</taxon>
        <taxon>Magnoliopsida</taxon>
        <taxon>eudicotyledons</taxon>
        <taxon>Gunneridae</taxon>
        <taxon>Pentapetalae</taxon>
        <taxon>rosids</taxon>
        <taxon>fabids</taxon>
        <taxon>Fabales</taxon>
        <taxon>Fabaceae</taxon>
        <taxon>Caesalpinioideae</taxon>
        <taxon>mimosoid clade</taxon>
        <taxon>Acacieae</taxon>
        <taxon>Acacia</taxon>
    </lineage>
</organism>
<reference evidence="1" key="1">
    <citation type="submission" date="2023-10" db="EMBL/GenBank/DDBJ databases">
        <title>Chromosome-level genome of the transformable northern wattle, Acacia crassicarpa.</title>
        <authorList>
            <person name="Massaro I."/>
            <person name="Sinha N.R."/>
            <person name="Poethig S."/>
            <person name="Leichty A.R."/>
        </authorList>
    </citation>
    <scope>NUCLEOTIDE SEQUENCE</scope>
    <source>
        <strain evidence="1">Acra3RX</strain>
        <tissue evidence="1">Leaf</tissue>
    </source>
</reference>
<dbReference type="Proteomes" id="UP001293593">
    <property type="component" value="Unassembled WGS sequence"/>
</dbReference>
<keyword evidence="2" id="KW-1185">Reference proteome</keyword>
<name>A0AAE1M923_9FABA</name>
<dbReference type="EMBL" id="JAWXYG010000014">
    <property type="protein sequence ID" value="KAK4253958.1"/>
    <property type="molecule type" value="Genomic_DNA"/>
</dbReference>
<evidence type="ECO:0000313" key="1">
    <source>
        <dbReference type="EMBL" id="KAK4253958.1"/>
    </source>
</evidence>
<gene>
    <name evidence="1" type="ORF">QN277_009400</name>
</gene>
<evidence type="ECO:0000313" key="2">
    <source>
        <dbReference type="Proteomes" id="UP001293593"/>
    </source>
</evidence>
<dbReference type="CDD" id="cd09272">
    <property type="entry name" value="RNase_HI_RT_Ty1"/>
    <property type="match status" value="1"/>
</dbReference>
<accession>A0AAE1M923</accession>